<evidence type="ECO:0000313" key="2">
    <source>
        <dbReference type="EMBL" id="RXK47194.1"/>
    </source>
</evidence>
<name>A0A4Q1BXR5_9BACT</name>
<proteinExistence type="predicted"/>
<dbReference type="GO" id="GO:0005509">
    <property type="term" value="F:calcium ion binding"/>
    <property type="evidence" value="ECO:0007669"/>
    <property type="project" value="InterPro"/>
</dbReference>
<dbReference type="InterPro" id="IPR028974">
    <property type="entry name" value="TSP_type-3_rpt"/>
</dbReference>
<dbReference type="OrthoDB" id="9779968at2"/>
<dbReference type="PANTHER" id="PTHR43737:SF1">
    <property type="entry name" value="DUF1501 DOMAIN-CONTAINING PROTEIN"/>
    <property type="match status" value="1"/>
</dbReference>
<protein>
    <submittedName>
        <fullName evidence="2">DUF1501 domain-containing protein</fullName>
    </submittedName>
</protein>
<dbReference type="Pfam" id="PF07394">
    <property type="entry name" value="DUF1501"/>
    <property type="match status" value="1"/>
</dbReference>
<dbReference type="EMBL" id="SDHY01000007">
    <property type="protein sequence ID" value="RXK47194.1"/>
    <property type="molecule type" value="Genomic_DNA"/>
</dbReference>
<dbReference type="InterPro" id="IPR026444">
    <property type="entry name" value="Secre_tail"/>
</dbReference>
<keyword evidence="3" id="KW-1185">Reference proteome</keyword>
<reference evidence="2 3" key="1">
    <citation type="submission" date="2019-01" db="EMBL/GenBank/DDBJ databases">
        <title>Cytophagaceae bacterium strain CAR-16.</title>
        <authorList>
            <person name="Chen W.-M."/>
        </authorList>
    </citation>
    <scope>NUCLEOTIDE SEQUENCE [LARGE SCALE GENOMIC DNA]</scope>
    <source>
        <strain evidence="2 3">CAR-16</strain>
    </source>
</reference>
<accession>A0A4Q1BXR5</accession>
<dbReference type="InterPro" id="IPR010869">
    <property type="entry name" value="DUF1501"/>
</dbReference>
<dbReference type="RefSeq" id="WP_129027874.1">
    <property type="nucleotide sequence ID" value="NZ_SDHY01000007.1"/>
</dbReference>
<gene>
    <name evidence="2" type="ORF">ESB04_11410</name>
</gene>
<feature type="domain" description="Secretion system C-terminal sorting" evidence="1">
    <location>
        <begin position="625"/>
        <end position="695"/>
    </location>
</feature>
<dbReference type="SUPFAM" id="SSF103647">
    <property type="entry name" value="TSP type-3 repeat"/>
    <property type="match status" value="1"/>
</dbReference>
<dbReference type="Proteomes" id="UP000289455">
    <property type="component" value="Unassembled WGS sequence"/>
</dbReference>
<dbReference type="Pfam" id="PF18962">
    <property type="entry name" value="Por_Secre_tail"/>
    <property type="match status" value="1"/>
</dbReference>
<dbReference type="AlphaFoldDB" id="A0A4Q1BXR5"/>
<comment type="caution">
    <text evidence="2">The sequence shown here is derived from an EMBL/GenBank/DDBJ whole genome shotgun (WGS) entry which is preliminary data.</text>
</comment>
<evidence type="ECO:0000313" key="3">
    <source>
        <dbReference type="Proteomes" id="UP000289455"/>
    </source>
</evidence>
<dbReference type="NCBIfam" id="TIGR04183">
    <property type="entry name" value="Por_Secre_tail"/>
    <property type="match status" value="1"/>
</dbReference>
<evidence type="ECO:0000259" key="1">
    <source>
        <dbReference type="Pfam" id="PF18962"/>
    </source>
</evidence>
<sequence length="699" mass="77353">MKRRQFIHQLAHASAMPALFSSFPFEALTHQANSLLSTTASEGNILIIIVLNGGNDGLNTVIPLTMLSELNKIRSTVMLPENKILHLKGTDLGLHPSLVGLQGLHSENRLKVIQSVGYPNQNYSHFRSMDIWNSGSDALKYINSGWAARYLEEKHPNFPDAYPTELFPHPLAVEIGWNSSLLFTGNRSFTSVVSSNPSDFYEIINEFDNTYPSTPQGEKLKYLQLMAKQANAYGKVLKETFGKGKDFTFPRYGLADQLKIVSKLISGGLNTRIYKVDIGGFDTHGNQVDSADKTKGTHANLLKELDESITAFMKSLDSINKSDRVLGMCISEFGRTVHSNGTNGTDHGSVSPMILFGNKLDTSVGGKNPIIPSNTNYQYEMDMQFDFRQVYGSIINQWMGGGKNFVKEILFNDFDNLQIIKSDFVDSDEDGVPNLVDLCPDTPIGAIVDINGCEIFNLPSNNFKVEVVATTCIGTANGSIKVQVVNTNFTYSIRLIGPNKFEKNSTIPKGTNTSTIAGLILGEYSLVITIEGIKNYQQVFELKISEPSTLVVKSTINYVSQTIQLILSGANQYQVEVNEASYRVNGQQWIGTLPTGAVKIQVKTDLPCQGAYLEEFFQSEEVKAYPNPTSGPLQVQIKGRDYEVNIIVMNLLGNRIFSGNYLVDGDREVKMNLEEFPEGTYLLRVLGNTVDQTIKVVKI</sequence>
<dbReference type="PANTHER" id="PTHR43737">
    <property type="entry name" value="BLL7424 PROTEIN"/>
    <property type="match status" value="1"/>
</dbReference>
<organism evidence="2 3">
    <name type="scientific">Aquirufa rosea</name>
    <dbReference type="NCBI Taxonomy" id="2509241"/>
    <lineage>
        <taxon>Bacteria</taxon>
        <taxon>Pseudomonadati</taxon>
        <taxon>Bacteroidota</taxon>
        <taxon>Cytophagia</taxon>
        <taxon>Cytophagales</taxon>
        <taxon>Flectobacillaceae</taxon>
        <taxon>Aquirufa</taxon>
    </lineage>
</organism>